<dbReference type="InterPro" id="IPR018062">
    <property type="entry name" value="HTH_AraC-typ_CS"/>
</dbReference>
<organism evidence="11 12">
    <name type="scientific">Paenibacillus eucommiae</name>
    <dbReference type="NCBI Taxonomy" id="1355755"/>
    <lineage>
        <taxon>Bacteria</taxon>
        <taxon>Bacillati</taxon>
        <taxon>Bacillota</taxon>
        <taxon>Bacilli</taxon>
        <taxon>Bacillales</taxon>
        <taxon>Paenibacillaceae</taxon>
        <taxon>Paenibacillus</taxon>
    </lineage>
</organism>
<keyword evidence="3 8" id="KW-0597">Phosphoprotein</keyword>
<evidence type="ECO:0000256" key="5">
    <source>
        <dbReference type="ARBA" id="ARBA00023015"/>
    </source>
</evidence>
<evidence type="ECO:0000256" key="4">
    <source>
        <dbReference type="ARBA" id="ARBA00023012"/>
    </source>
</evidence>
<dbReference type="SUPFAM" id="SSF52172">
    <property type="entry name" value="CheY-like"/>
    <property type="match status" value="1"/>
</dbReference>
<comment type="caution">
    <text evidence="11">The sequence shown here is derived from an EMBL/GenBank/DDBJ whole genome shotgun (WGS) entry which is preliminary data.</text>
</comment>
<evidence type="ECO:0000259" key="10">
    <source>
        <dbReference type="PROSITE" id="PS50110"/>
    </source>
</evidence>
<comment type="subcellular location">
    <subcellularLocation>
        <location evidence="1">Cytoplasm</location>
    </subcellularLocation>
</comment>
<keyword evidence="5" id="KW-0805">Transcription regulation</keyword>
<evidence type="ECO:0000256" key="3">
    <source>
        <dbReference type="ARBA" id="ARBA00022553"/>
    </source>
</evidence>
<evidence type="ECO:0000313" key="11">
    <source>
        <dbReference type="EMBL" id="MBP1994499.1"/>
    </source>
</evidence>
<proteinExistence type="predicted"/>
<dbReference type="InterPro" id="IPR018060">
    <property type="entry name" value="HTH_AraC"/>
</dbReference>
<name>A0ABS4J6U0_9BACL</name>
<keyword evidence="4" id="KW-0902">Two-component regulatory system</keyword>
<evidence type="ECO:0000256" key="1">
    <source>
        <dbReference type="ARBA" id="ARBA00004496"/>
    </source>
</evidence>
<dbReference type="PANTHER" id="PTHR42713">
    <property type="entry name" value="HISTIDINE KINASE-RELATED"/>
    <property type="match status" value="1"/>
</dbReference>
<dbReference type="InterPro" id="IPR051552">
    <property type="entry name" value="HptR"/>
</dbReference>
<dbReference type="PANTHER" id="PTHR42713:SF3">
    <property type="entry name" value="TRANSCRIPTIONAL REGULATORY PROTEIN HPTR"/>
    <property type="match status" value="1"/>
</dbReference>
<dbReference type="InterPro" id="IPR020449">
    <property type="entry name" value="Tscrpt_reg_AraC-type_HTH"/>
</dbReference>
<dbReference type="EMBL" id="JAGGLB010000026">
    <property type="protein sequence ID" value="MBP1994499.1"/>
    <property type="molecule type" value="Genomic_DNA"/>
</dbReference>
<feature type="modified residue" description="4-aspartylphosphate" evidence="8">
    <location>
        <position position="55"/>
    </location>
</feature>
<evidence type="ECO:0000313" key="12">
    <source>
        <dbReference type="Proteomes" id="UP001519287"/>
    </source>
</evidence>
<dbReference type="InterPro" id="IPR011006">
    <property type="entry name" value="CheY-like_superfamily"/>
</dbReference>
<dbReference type="CDD" id="cd17536">
    <property type="entry name" value="REC_YesN-like"/>
    <property type="match status" value="1"/>
</dbReference>
<dbReference type="InterPro" id="IPR001789">
    <property type="entry name" value="Sig_transdc_resp-reg_receiver"/>
</dbReference>
<dbReference type="Pfam" id="PF00072">
    <property type="entry name" value="Response_reg"/>
    <property type="match status" value="1"/>
</dbReference>
<evidence type="ECO:0000256" key="8">
    <source>
        <dbReference type="PROSITE-ProRule" id="PRU00169"/>
    </source>
</evidence>
<dbReference type="PROSITE" id="PS50110">
    <property type="entry name" value="RESPONSE_REGULATORY"/>
    <property type="match status" value="1"/>
</dbReference>
<evidence type="ECO:0000259" key="9">
    <source>
        <dbReference type="PROSITE" id="PS01124"/>
    </source>
</evidence>
<protein>
    <submittedName>
        <fullName evidence="11">Two-component system response regulator YesN</fullName>
    </submittedName>
</protein>
<dbReference type="RefSeq" id="WP_209976346.1">
    <property type="nucleotide sequence ID" value="NZ_JAGGLB010000026.1"/>
</dbReference>
<dbReference type="Gene3D" id="1.10.10.60">
    <property type="entry name" value="Homeodomain-like"/>
    <property type="match status" value="1"/>
</dbReference>
<keyword evidence="7" id="KW-0804">Transcription</keyword>
<keyword evidence="2" id="KW-0963">Cytoplasm</keyword>
<accession>A0ABS4J6U0</accession>
<dbReference type="InterPro" id="IPR009057">
    <property type="entry name" value="Homeodomain-like_sf"/>
</dbReference>
<reference evidence="11 12" key="1">
    <citation type="submission" date="2021-03" db="EMBL/GenBank/DDBJ databases">
        <title>Genomic Encyclopedia of Type Strains, Phase IV (KMG-IV): sequencing the most valuable type-strain genomes for metagenomic binning, comparative biology and taxonomic classification.</title>
        <authorList>
            <person name="Goeker M."/>
        </authorList>
    </citation>
    <scope>NUCLEOTIDE SEQUENCE [LARGE SCALE GENOMIC DNA]</scope>
    <source>
        <strain evidence="11 12">DSM 26048</strain>
    </source>
</reference>
<evidence type="ECO:0000256" key="7">
    <source>
        <dbReference type="ARBA" id="ARBA00023163"/>
    </source>
</evidence>
<gene>
    <name evidence="11" type="ORF">J2Z66_006138</name>
</gene>
<dbReference type="PROSITE" id="PS01124">
    <property type="entry name" value="HTH_ARAC_FAMILY_2"/>
    <property type="match status" value="1"/>
</dbReference>
<dbReference type="PROSITE" id="PS00041">
    <property type="entry name" value="HTH_ARAC_FAMILY_1"/>
    <property type="match status" value="1"/>
</dbReference>
<keyword evidence="6" id="KW-0238">DNA-binding</keyword>
<evidence type="ECO:0000256" key="2">
    <source>
        <dbReference type="ARBA" id="ARBA00022490"/>
    </source>
</evidence>
<dbReference type="SUPFAM" id="SSF46689">
    <property type="entry name" value="Homeodomain-like"/>
    <property type="match status" value="1"/>
</dbReference>
<dbReference type="SMART" id="SM00342">
    <property type="entry name" value="HTH_ARAC"/>
    <property type="match status" value="1"/>
</dbReference>
<feature type="domain" description="Response regulatory" evidence="10">
    <location>
        <begin position="3"/>
        <end position="120"/>
    </location>
</feature>
<evidence type="ECO:0000256" key="6">
    <source>
        <dbReference type="ARBA" id="ARBA00023125"/>
    </source>
</evidence>
<dbReference type="Proteomes" id="UP001519287">
    <property type="component" value="Unassembled WGS sequence"/>
</dbReference>
<dbReference type="Pfam" id="PF12833">
    <property type="entry name" value="HTH_18"/>
    <property type="match status" value="1"/>
</dbReference>
<feature type="domain" description="HTH araC/xylS-type" evidence="9">
    <location>
        <begin position="446"/>
        <end position="544"/>
    </location>
</feature>
<dbReference type="SMART" id="SM00448">
    <property type="entry name" value="REC"/>
    <property type="match status" value="1"/>
</dbReference>
<keyword evidence="12" id="KW-1185">Reference proteome</keyword>
<sequence>MNNILLIDDEPVIVETLFNMLSRMEHLELIIWKAGSAPEGIEIMKSNRIDILITDVRMPGMSGLELIKHVQKQWSRCKVIFLSGYSDYEYLQTALRENAFDYLLKPIEDEVIVETVQRVIAEIASDLQLQDIMVQSELQLQKAHYLLHKDFFENLLFGVPLTPESIAGYVQTLQIPLDPEQDIILMIGRADRWPQDFQLKDKLLLQYAVNNIVEEYLRGSCRIAAFIGDRHVVWLIQAPPSQLDSQDSSHLQWYINELLEKIQQSIQQYLHLPVSFVLSKPNVGWQQIHHTYKEMGDWLQRGIGLDEGIILAQQASSILSQYSEQELLPQDIKRNINQLTNLLESGDKVTFHHTLTNFFHHMQKAVFLDFTLQLEIFAHLTAMFLSYMNARKITQSIGEQLDLKLLANYGMFANWPAFEDYCSRLAVLLFSYAEGEKKDQKKDIIDKVDAYIIKSLHENTSLDHLAKVFHLSPYYLSRLYHAEKGISLSERMKLLKLARAKELLLVEGIKIQEVALELGFYNVSYFTKFFKKNMGISPQEYKQNNTI</sequence>
<dbReference type="PRINTS" id="PR00032">
    <property type="entry name" value="HTHARAC"/>
</dbReference>
<dbReference type="Gene3D" id="3.40.50.2300">
    <property type="match status" value="1"/>
</dbReference>